<organism evidence="3 4">
    <name type="scientific">Aciduliprofundum boonei (strain DSM 19572 / T469)</name>
    <dbReference type="NCBI Taxonomy" id="439481"/>
    <lineage>
        <taxon>Archaea</taxon>
        <taxon>Methanobacteriati</taxon>
        <taxon>Thermoplasmatota</taxon>
        <taxon>DHVE2 group</taxon>
        <taxon>Candidatus Aciduliprofundum</taxon>
    </lineage>
</organism>
<dbReference type="EC" id="1.8.98.1" evidence="3"/>
<dbReference type="InterPro" id="IPR051278">
    <property type="entry name" value="HdrB/HdrD_reductase"/>
</dbReference>
<dbReference type="RefSeq" id="WP_008084237.1">
    <property type="nucleotide sequence ID" value="NC_013926.1"/>
</dbReference>
<feature type="domain" description="Cysteine-rich" evidence="2">
    <location>
        <begin position="6"/>
        <end position="92"/>
    </location>
</feature>
<reference evidence="3" key="1">
    <citation type="submission" date="2010-02" db="EMBL/GenBank/DDBJ databases">
        <title>Complete sequence of Aciduliprofundum boonei T469.</title>
        <authorList>
            <consortium name="US DOE Joint Genome Institute"/>
            <person name="Lucas S."/>
            <person name="Copeland A."/>
            <person name="Lapidus A."/>
            <person name="Cheng J.-F."/>
            <person name="Bruce D."/>
            <person name="Goodwin L."/>
            <person name="Pitluck S."/>
            <person name="Saunders E."/>
            <person name="Detter J.C."/>
            <person name="Han C."/>
            <person name="Tapia R."/>
            <person name="Land M."/>
            <person name="Hauser L."/>
            <person name="Kyrpides N."/>
            <person name="Mikhailova N."/>
            <person name="Flores G."/>
            <person name="Reysenbach A.-L."/>
            <person name="Woyke T."/>
        </authorList>
    </citation>
    <scope>NUCLEOTIDE SEQUENCE</scope>
    <source>
        <strain evidence="3">T469</strain>
    </source>
</reference>
<dbReference type="eggNOG" id="arCOG00338">
    <property type="taxonomic scope" value="Archaea"/>
</dbReference>
<keyword evidence="4" id="KW-1185">Reference proteome</keyword>
<evidence type="ECO:0000259" key="2">
    <source>
        <dbReference type="Pfam" id="PF02754"/>
    </source>
</evidence>
<dbReference type="OrthoDB" id="144689at2157"/>
<accession>B5ID69</accession>
<dbReference type="GeneID" id="8827933"/>
<dbReference type="PANTHER" id="PTHR42947:SF1">
    <property type="entry name" value="COB--COM HETERODISULFIDE REDUCTASE SUBUNIT B 1"/>
    <property type="match status" value="1"/>
</dbReference>
<evidence type="ECO:0000313" key="3">
    <source>
        <dbReference type="EMBL" id="ADD08785.1"/>
    </source>
</evidence>
<dbReference type="PANTHER" id="PTHR42947">
    <property type="entry name" value="COB--COM HETERODISULFIDE REDUCTASE SUBUNIT B 1"/>
    <property type="match status" value="1"/>
</dbReference>
<dbReference type="Gene3D" id="1.20.1050.140">
    <property type="match status" value="1"/>
</dbReference>
<dbReference type="AlphaFoldDB" id="B5ID69"/>
<gene>
    <name evidence="3" type="ordered locus">Aboo_0976</name>
</gene>
<dbReference type="Proteomes" id="UP000001400">
    <property type="component" value="Chromosome"/>
</dbReference>
<dbReference type="STRING" id="439481.Aboo_0976"/>
<dbReference type="EMBL" id="CP001941">
    <property type="protein sequence ID" value="ADD08785.1"/>
    <property type="molecule type" value="Genomic_DNA"/>
</dbReference>
<dbReference type="InterPro" id="IPR004017">
    <property type="entry name" value="Cys_rich_dom"/>
</dbReference>
<name>B5ID69_ACIB4</name>
<keyword evidence="1 3" id="KW-0560">Oxidoreductase</keyword>
<protein>
    <submittedName>
        <fullName evidence="3">CoB--CoM heterodisulfide reductase</fullName>
        <ecNumber evidence="3">1.8.98.1</ecNumber>
    </submittedName>
</protein>
<dbReference type="KEGG" id="abi:Aboo_0976"/>
<dbReference type="Gene3D" id="3.40.50.11810">
    <property type="match status" value="1"/>
</dbReference>
<feature type="domain" description="Cysteine-rich" evidence="2">
    <location>
        <begin position="153"/>
        <end position="242"/>
    </location>
</feature>
<dbReference type="HOGENOM" id="CLU_052147_1_0_2"/>
<dbReference type="GO" id="GO:0051912">
    <property type="term" value="F:CoB--CoM heterodisulfide reductase activity"/>
    <property type="evidence" value="ECO:0007669"/>
    <property type="project" value="UniProtKB-EC"/>
</dbReference>
<evidence type="ECO:0000313" key="4">
    <source>
        <dbReference type="Proteomes" id="UP000001400"/>
    </source>
</evidence>
<proteinExistence type="predicted"/>
<evidence type="ECO:0000256" key="1">
    <source>
        <dbReference type="ARBA" id="ARBA00023002"/>
    </source>
</evidence>
<dbReference type="Pfam" id="PF02754">
    <property type="entry name" value="CCG"/>
    <property type="match status" value="2"/>
</dbReference>
<sequence>MGKKIMFYPGCTLKGVAKNLEDSTVESARVLGYDFIELPGWTCCGAVYGLAQDSVKFTIANVRNLIKAQNYGKEIDDNRLVAVCSMCYNNLRRAHIDVMKNRDKLETLDLFMDEEANYEGNINVLHYLQFLKDDVGFDKIAEKVKKPLKGLKVAPYYGCLLLRPEEIAIDDREDPHILEDLLKILGAEVVDYPLKNECCGSYHTVDKKEIVSERTYKLVSVAKEMGADVIATSCPLCFFNLDKRQEIAKNKHNDFEYMPIVYFTQLMAIAFGLTSQDVLHFDKHYISPEEVLKKWL</sequence>